<dbReference type="Gene3D" id="2.40.50.140">
    <property type="entry name" value="Nucleic acid-binding proteins"/>
    <property type="match status" value="1"/>
</dbReference>
<dbReference type="SUPFAM" id="SSF82093">
    <property type="entry name" value="Heme chaperone CcmE"/>
    <property type="match status" value="1"/>
</dbReference>
<dbReference type="GO" id="GO:0020037">
    <property type="term" value="F:heme binding"/>
    <property type="evidence" value="ECO:0007669"/>
    <property type="project" value="InterPro"/>
</dbReference>
<proteinExistence type="predicted"/>
<keyword evidence="4" id="KW-0472">Membrane</keyword>
<dbReference type="Pfam" id="PF03100">
    <property type="entry name" value="CcmE"/>
    <property type="match status" value="1"/>
</dbReference>
<evidence type="ECO:0000256" key="2">
    <source>
        <dbReference type="ARBA" id="ARBA00022617"/>
    </source>
</evidence>
<keyword evidence="2" id="KW-0349">Heme</keyword>
<dbReference type="AlphaFoldDB" id="A0A9D7XEW0"/>
<dbReference type="GO" id="GO:0017004">
    <property type="term" value="P:cytochrome complex assembly"/>
    <property type="evidence" value="ECO:0007669"/>
    <property type="project" value="UniProtKB-KW"/>
</dbReference>
<keyword evidence="3" id="KW-0201">Cytochrome c-type biogenesis</keyword>
<dbReference type="InterPro" id="IPR012340">
    <property type="entry name" value="NA-bd_OB-fold"/>
</dbReference>
<dbReference type="GO" id="GO:0017003">
    <property type="term" value="P:protein-heme linkage"/>
    <property type="evidence" value="ECO:0007669"/>
    <property type="project" value="InterPro"/>
</dbReference>
<reference evidence="5 6" key="1">
    <citation type="submission" date="2020-10" db="EMBL/GenBank/DDBJ databases">
        <title>Connecting structure to function with the recovery of over 1000 high-quality activated sludge metagenome-assembled genomes encoding full-length rRNA genes using long-read sequencing.</title>
        <authorList>
            <person name="Singleton C.M."/>
            <person name="Petriglieri F."/>
            <person name="Kristensen J.M."/>
            <person name="Kirkegaard R.H."/>
            <person name="Michaelsen T.Y."/>
            <person name="Andersen M.H."/>
            <person name="Karst S.M."/>
            <person name="Dueholm M.S."/>
            <person name="Nielsen P.H."/>
            <person name="Albertsen M."/>
        </authorList>
    </citation>
    <scope>NUCLEOTIDE SEQUENCE [LARGE SCALE GENOMIC DNA]</scope>
    <source>
        <strain evidence="5">Ribe_18-Q3-R11-54_BAT3C.373</strain>
    </source>
</reference>
<dbReference type="InterPro" id="IPR004329">
    <property type="entry name" value="CcmE"/>
</dbReference>
<comment type="subcellular location">
    <subcellularLocation>
        <location evidence="1">Membrane</location>
    </subcellularLocation>
</comment>
<evidence type="ECO:0000256" key="4">
    <source>
        <dbReference type="ARBA" id="ARBA00023136"/>
    </source>
</evidence>
<dbReference type="GO" id="GO:0005886">
    <property type="term" value="C:plasma membrane"/>
    <property type="evidence" value="ECO:0007669"/>
    <property type="project" value="InterPro"/>
</dbReference>
<accession>A0A9D7XEW0</accession>
<keyword evidence="2" id="KW-0408">Iron</keyword>
<evidence type="ECO:0000256" key="1">
    <source>
        <dbReference type="ARBA" id="ARBA00004370"/>
    </source>
</evidence>
<evidence type="ECO:0000313" key="5">
    <source>
        <dbReference type="EMBL" id="MBK9718031.1"/>
    </source>
</evidence>
<comment type="caution">
    <text evidence="5">The sequence shown here is derived from an EMBL/GenBank/DDBJ whole genome shotgun (WGS) entry which is preliminary data.</text>
</comment>
<protein>
    <submittedName>
        <fullName evidence="5">Cytochrome c maturation protein CcmE</fullName>
    </submittedName>
</protein>
<gene>
    <name evidence="5" type="ORF">IPO85_11065</name>
</gene>
<evidence type="ECO:0000313" key="6">
    <source>
        <dbReference type="Proteomes" id="UP000808349"/>
    </source>
</evidence>
<keyword evidence="2" id="KW-0479">Metal-binding</keyword>
<organism evidence="5 6">
    <name type="scientific">Candidatus Defluviibacterium haderslevense</name>
    <dbReference type="NCBI Taxonomy" id="2981993"/>
    <lineage>
        <taxon>Bacteria</taxon>
        <taxon>Pseudomonadati</taxon>
        <taxon>Bacteroidota</taxon>
        <taxon>Saprospiria</taxon>
        <taxon>Saprospirales</taxon>
        <taxon>Saprospiraceae</taxon>
        <taxon>Candidatus Defluviibacterium</taxon>
    </lineage>
</organism>
<name>A0A9D7XEW0_9BACT</name>
<dbReference type="InterPro" id="IPR036127">
    <property type="entry name" value="CcmE-like_sf"/>
</dbReference>
<dbReference type="EMBL" id="JADKFW010000007">
    <property type="protein sequence ID" value="MBK9718031.1"/>
    <property type="molecule type" value="Genomic_DNA"/>
</dbReference>
<dbReference type="Proteomes" id="UP000808349">
    <property type="component" value="Unassembled WGS sequence"/>
</dbReference>
<sequence>MKKSLILGLGLIVVAIVLLVSASKDITSYTSFKEAKSSGRMVKIVGQLDKSKPMIYDPIKDPNHFSFYVTDKQGETVQVILNAAKPQDFELSEQIVVTGKMNQDEFIAKDVLLKCPSKYKDEEIYIKSES</sequence>
<evidence type="ECO:0000256" key="3">
    <source>
        <dbReference type="ARBA" id="ARBA00022748"/>
    </source>
</evidence>